<sequence length="207" mass="23769">MPLSWWHDDYSVTYSFTYPESLTRLEDTATDLCWYISDHEHMMISVLVFHEDRILVIRPPSTLQTTAARDSWVLPTSQPSIYGLSEDDPVLDGIAGTVRAIGHEFFMKSLVRQVSDTIDQRRNCVHNDGRGPDCCWALLAFEVEVLGVHSLVTGENHTAATGRKWVTEQQVRDYDEKCAELQLSSLRQKRWIVQQFEERKKRGLGAL</sequence>
<protein>
    <recommendedName>
        <fullName evidence="3">Nudix hydrolase domain-containing protein</fullName>
    </recommendedName>
</protein>
<keyword evidence="2" id="KW-1185">Reference proteome</keyword>
<evidence type="ECO:0000313" key="1">
    <source>
        <dbReference type="EMBL" id="KAK5131710.1"/>
    </source>
</evidence>
<comment type="caution">
    <text evidence="1">The sequence shown here is derived from an EMBL/GenBank/DDBJ whole genome shotgun (WGS) entry which is preliminary data.</text>
</comment>
<evidence type="ECO:0000313" key="2">
    <source>
        <dbReference type="Proteomes" id="UP001357485"/>
    </source>
</evidence>
<organism evidence="1 2">
    <name type="scientific">Cryomyces antarcticus</name>
    <dbReference type="NCBI Taxonomy" id="329879"/>
    <lineage>
        <taxon>Eukaryota</taxon>
        <taxon>Fungi</taxon>
        <taxon>Dikarya</taxon>
        <taxon>Ascomycota</taxon>
        <taxon>Pezizomycotina</taxon>
        <taxon>Dothideomycetes</taxon>
        <taxon>Dothideomycetes incertae sedis</taxon>
        <taxon>Cryomyces</taxon>
    </lineage>
</organism>
<proteinExistence type="predicted"/>
<evidence type="ECO:0008006" key="3">
    <source>
        <dbReference type="Google" id="ProtNLM"/>
    </source>
</evidence>
<name>A0ABR0KUK1_9PEZI</name>
<accession>A0ABR0KUK1</accession>
<gene>
    <name evidence="1" type="ORF">LTR16_000495</name>
</gene>
<reference evidence="1 2" key="1">
    <citation type="submission" date="2023-08" db="EMBL/GenBank/DDBJ databases">
        <title>Black Yeasts Isolated from many extreme environments.</title>
        <authorList>
            <person name="Coleine C."/>
            <person name="Stajich J.E."/>
            <person name="Selbmann L."/>
        </authorList>
    </citation>
    <scope>NUCLEOTIDE SEQUENCE [LARGE SCALE GENOMIC DNA]</scope>
    <source>
        <strain evidence="1 2">CCFEE 536</strain>
    </source>
</reference>
<dbReference type="EMBL" id="JAVRRA010024630">
    <property type="protein sequence ID" value="KAK5131710.1"/>
    <property type="molecule type" value="Genomic_DNA"/>
</dbReference>
<dbReference type="Proteomes" id="UP001357485">
    <property type="component" value="Unassembled WGS sequence"/>
</dbReference>